<organism evidence="6 7">
    <name type="scientific">Rosa chinensis</name>
    <name type="common">China rose</name>
    <dbReference type="NCBI Taxonomy" id="74649"/>
    <lineage>
        <taxon>Eukaryota</taxon>
        <taxon>Viridiplantae</taxon>
        <taxon>Streptophyta</taxon>
        <taxon>Embryophyta</taxon>
        <taxon>Tracheophyta</taxon>
        <taxon>Spermatophyta</taxon>
        <taxon>Magnoliopsida</taxon>
        <taxon>eudicotyledons</taxon>
        <taxon>Gunneridae</taxon>
        <taxon>Pentapetalae</taxon>
        <taxon>rosids</taxon>
        <taxon>fabids</taxon>
        <taxon>Rosales</taxon>
        <taxon>Rosaceae</taxon>
        <taxon>Rosoideae</taxon>
        <taxon>Rosoideae incertae sedis</taxon>
        <taxon>Rosa</taxon>
    </lineage>
</organism>
<dbReference type="CDD" id="cd12330">
    <property type="entry name" value="RRM2_Hrp1p"/>
    <property type="match status" value="1"/>
</dbReference>
<dbReference type="SUPFAM" id="SSF54928">
    <property type="entry name" value="RNA-binding domain, RBD"/>
    <property type="match status" value="2"/>
</dbReference>
<keyword evidence="2 3" id="KW-0694">RNA-binding</keyword>
<evidence type="ECO:0000256" key="2">
    <source>
        <dbReference type="ARBA" id="ARBA00022884"/>
    </source>
</evidence>
<dbReference type="Proteomes" id="UP000238479">
    <property type="component" value="Chromosome 6"/>
</dbReference>
<dbReference type="Pfam" id="PF00076">
    <property type="entry name" value="RRM_1"/>
    <property type="match status" value="2"/>
</dbReference>
<dbReference type="OrthoDB" id="1875751at2759"/>
<dbReference type="GO" id="GO:0003729">
    <property type="term" value="F:mRNA binding"/>
    <property type="evidence" value="ECO:0007669"/>
    <property type="project" value="TreeGrafter"/>
</dbReference>
<evidence type="ECO:0000313" key="6">
    <source>
        <dbReference type="EMBL" id="PRQ27883.1"/>
    </source>
</evidence>
<dbReference type="FunFam" id="3.30.70.330:FF:000040">
    <property type="entry name" value="Heterogeneous nuclear ribonucleoprotein A2/B1"/>
    <property type="match status" value="1"/>
</dbReference>
<evidence type="ECO:0000256" key="4">
    <source>
        <dbReference type="SAM" id="MobiDB-lite"/>
    </source>
</evidence>
<dbReference type="Gene3D" id="3.30.70.330">
    <property type="match status" value="2"/>
</dbReference>
<comment type="caution">
    <text evidence="6">The sequence shown here is derived from an EMBL/GenBank/DDBJ whole genome shotgun (WGS) entry which is preliminary data.</text>
</comment>
<dbReference type="EMBL" id="PDCK01000044">
    <property type="protein sequence ID" value="PRQ27883.1"/>
    <property type="molecule type" value="Genomic_DNA"/>
</dbReference>
<evidence type="ECO:0000256" key="3">
    <source>
        <dbReference type="PROSITE-ProRule" id="PRU00176"/>
    </source>
</evidence>
<dbReference type="InterPro" id="IPR035979">
    <property type="entry name" value="RBD_domain_sf"/>
</dbReference>
<protein>
    <submittedName>
        <fullName evidence="6">Putative nucleotide-binding alpha-beta plait domain-containing protein</fullName>
    </submittedName>
</protein>
<feature type="compositionally biased region" description="Low complexity" evidence="4">
    <location>
        <begin position="93"/>
        <end position="108"/>
    </location>
</feature>
<keyword evidence="7" id="KW-1185">Reference proteome</keyword>
<feature type="region of interest" description="Disordered" evidence="4">
    <location>
        <begin position="198"/>
        <end position="218"/>
    </location>
</feature>
<evidence type="ECO:0000256" key="1">
    <source>
        <dbReference type="ARBA" id="ARBA00022737"/>
    </source>
</evidence>
<dbReference type="AlphaFoldDB" id="A0A2P6Q139"/>
<dbReference type="OMA" id="VVMYDNT"/>
<dbReference type="PANTHER" id="PTHR48032:SF12">
    <property type="entry name" value="RRM DOMAIN-CONTAINING PROTEIN"/>
    <property type="match status" value="1"/>
</dbReference>
<dbReference type="InterPro" id="IPR000504">
    <property type="entry name" value="RRM_dom"/>
</dbReference>
<dbReference type="STRING" id="74649.A0A2P6Q139"/>
<evidence type="ECO:0000313" key="7">
    <source>
        <dbReference type="Proteomes" id="UP000238479"/>
    </source>
</evidence>
<keyword evidence="1" id="KW-0677">Repeat</keyword>
<accession>A0A2P6Q139</accession>
<feature type="domain" description="RRM" evidence="5">
    <location>
        <begin position="118"/>
        <end position="195"/>
    </location>
</feature>
<dbReference type="PROSITE" id="PS50102">
    <property type="entry name" value="RRM"/>
    <property type="match status" value="2"/>
</dbReference>
<dbReference type="SMART" id="SM00360">
    <property type="entry name" value="RRM"/>
    <property type="match status" value="2"/>
</dbReference>
<proteinExistence type="predicted"/>
<reference evidence="6 7" key="1">
    <citation type="journal article" date="2018" name="Nat. Genet.">
        <title>The Rosa genome provides new insights in the design of modern roses.</title>
        <authorList>
            <person name="Bendahmane M."/>
        </authorList>
    </citation>
    <scope>NUCLEOTIDE SEQUENCE [LARGE SCALE GENOMIC DNA]</scope>
    <source>
        <strain evidence="7">cv. Old Blush</strain>
    </source>
</reference>
<dbReference type="GO" id="GO:0006417">
    <property type="term" value="P:regulation of translation"/>
    <property type="evidence" value="ECO:0007669"/>
    <property type="project" value="TreeGrafter"/>
</dbReference>
<dbReference type="InterPro" id="IPR012677">
    <property type="entry name" value="Nucleotide-bd_a/b_plait_sf"/>
</dbReference>
<gene>
    <name evidence="6" type="ORF">RchiOBHm_Chr6g0310071</name>
</gene>
<dbReference type="PANTHER" id="PTHR48032">
    <property type="entry name" value="RNA-BINDING PROTEIN MUSASHI HOMOLOG RBP6"/>
    <property type="match status" value="1"/>
</dbReference>
<evidence type="ECO:0000259" key="5">
    <source>
        <dbReference type="PROSITE" id="PS50102"/>
    </source>
</evidence>
<feature type="domain" description="RRM" evidence="5">
    <location>
        <begin position="6"/>
        <end position="82"/>
    </location>
</feature>
<dbReference type="Gramene" id="PRQ27883">
    <property type="protein sequence ID" value="PRQ27883"/>
    <property type="gene ID" value="RchiOBHm_Chr6g0310071"/>
</dbReference>
<feature type="compositionally biased region" description="Polar residues" evidence="4">
    <location>
        <begin position="200"/>
        <end position="211"/>
    </location>
</feature>
<feature type="region of interest" description="Disordered" evidence="4">
    <location>
        <begin position="88"/>
        <end position="108"/>
    </location>
</feature>
<sequence>MDSDQAKLFVGGFSKDTTEATLKEHFGQYGVVSGSTVTKDRVTSSSRGFGFVWFSDPSSADKALEDSHVILGRKVDVKKAKPRRAWAYPIPNPKNQEPLPPQQLQSSSFESGSNFRTRKIFVGGLSPSVTELEFKNYFEKFGRVTDVVVMMDSATHRPRGFGFITFDSEESVENVMQKNFHELNGKFVEVKRAVPREESYSNNERGYQPGSNRPRYTGSPTTYGVLPTPAPYNGFGGFTGGTGVYGGWYPSGGYAGVPYGITPIVPQAWVFPYGNTFYPAYMSGGGWVAAAAGGHNLYNRVSEPAVNRRGFVIEHAPADVKSSGIEGEKLDVDGAA</sequence>
<name>A0A2P6Q139_ROSCH</name>